<feature type="domain" description="Brix" evidence="7">
    <location>
        <begin position="31"/>
        <end position="235"/>
    </location>
</feature>
<dbReference type="InterPro" id="IPR007109">
    <property type="entry name" value="Brix"/>
</dbReference>
<dbReference type="PANTHER" id="PTHR12728:SF0">
    <property type="entry name" value="RIBOSOME PRODUCTION FACTOR 2 HOMOLOG"/>
    <property type="match status" value="1"/>
</dbReference>
<comment type="subcellular location">
    <subcellularLocation>
        <location evidence="1 6">Nucleus</location>
        <location evidence="1 6">Nucleolus</location>
    </subcellularLocation>
</comment>
<name>A0A9N9SW28_DIABA</name>
<dbReference type="GO" id="GO:0005730">
    <property type="term" value="C:nucleolus"/>
    <property type="evidence" value="ECO:0007669"/>
    <property type="project" value="UniProtKB-SubCell"/>
</dbReference>
<keyword evidence="9" id="KW-1185">Reference proteome</keyword>
<keyword evidence="4 6" id="KW-0539">Nucleus</keyword>
<dbReference type="AlphaFoldDB" id="A0A9N9SW28"/>
<gene>
    <name evidence="8" type="ORF">DIABBA_LOCUS3271</name>
</gene>
<dbReference type="Proteomes" id="UP001153709">
    <property type="component" value="Chromosome 2"/>
</dbReference>
<evidence type="ECO:0000256" key="5">
    <source>
        <dbReference type="ARBA" id="ARBA00030889"/>
    </source>
</evidence>
<dbReference type="PANTHER" id="PTHR12728">
    <property type="entry name" value="BRIX DOMAIN CONTAINING PROTEIN"/>
    <property type="match status" value="1"/>
</dbReference>
<protein>
    <recommendedName>
        <fullName evidence="3 6">Ribosome production factor 2 homolog</fullName>
    </recommendedName>
    <alternativeName>
        <fullName evidence="5 6">Ribosome biogenesis protein RPF2 homolog</fullName>
    </alternativeName>
</protein>
<evidence type="ECO:0000256" key="1">
    <source>
        <dbReference type="ARBA" id="ARBA00004604"/>
    </source>
</evidence>
<dbReference type="EMBL" id="OU898277">
    <property type="protein sequence ID" value="CAG9829465.1"/>
    <property type="molecule type" value="Genomic_DNA"/>
</dbReference>
<organism evidence="8 9">
    <name type="scientific">Diabrotica balteata</name>
    <name type="common">Banded cucumber beetle</name>
    <dbReference type="NCBI Taxonomy" id="107213"/>
    <lineage>
        <taxon>Eukaryota</taxon>
        <taxon>Metazoa</taxon>
        <taxon>Ecdysozoa</taxon>
        <taxon>Arthropoda</taxon>
        <taxon>Hexapoda</taxon>
        <taxon>Insecta</taxon>
        <taxon>Pterygota</taxon>
        <taxon>Neoptera</taxon>
        <taxon>Endopterygota</taxon>
        <taxon>Coleoptera</taxon>
        <taxon>Polyphaga</taxon>
        <taxon>Cucujiformia</taxon>
        <taxon>Chrysomeloidea</taxon>
        <taxon>Chrysomelidae</taxon>
        <taxon>Galerucinae</taxon>
        <taxon>Diabroticina</taxon>
        <taxon>Diabroticites</taxon>
        <taxon>Diabrotica</taxon>
    </lineage>
</organism>
<reference evidence="8" key="1">
    <citation type="submission" date="2022-01" db="EMBL/GenBank/DDBJ databases">
        <authorList>
            <person name="King R."/>
        </authorList>
    </citation>
    <scope>NUCLEOTIDE SEQUENCE</scope>
</reference>
<evidence type="ECO:0000256" key="2">
    <source>
        <dbReference type="ARBA" id="ARBA00010782"/>
    </source>
</evidence>
<evidence type="ECO:0000313" key="9">
    <source>
        <dbReference type="Proteomes" id="UP001153709"/>
    </source>
</evidence>
<evidence type="ECO:0000259" key="7">
    <source>
        <dbReference type="PROSITE" id="PS50833"/>
    </source>
</evidence>
<dbReference type="GO" id="GO:0000027">
    <property type="term" value="P:ribosomal large subunit assembly"/>
    <property type="evidence" value="ECO:0007669"/>
    <property type="project" value="InterPro"/>
</dbReference>
<evidence type="ECO:0000256" key="3">
    <source>
        <dbReference type="ARBA" id="ARBA00020387"/>
    </source>
</evidence>
<evidence type="ECO:0000256" key="6">
    <source>
        <dbReference type="RuleBase" id="RU367086"/>
    </source>
</evidence>
<accession>A0A9N9SW28</accession>
<dbReference type="GO" id="GO:0019843">
    <property type="term" value="F:rRNA binding"/>
    <property type="evidence" value="ECO:0007669"/>
    <property type="project" value="UniProtKB-UniRule"/>
</dbReference>
<evidence type="ECO:0000313" key="8">
    <source>
        <dbReference type="EMBL" id="CAG9829465.1"/>
    </source>
</evidence>
<proteinExistence type="inferred from homology"/>
<dbReference type="SUPFAM" id="SSF52954">
    <property type="entry name" value="Class II aaRS ABD-related"/>
    <property type="match status" value="1"/>
</dbReference>
<dbReference type="OrthoDB" id="407658at2759"/>
<evidence type="ECO:0000256" key="4">
    <source>
        <dbReference type="ARBA" id="ARBA00023242"/>
    </source>
</evidence>
<dbReference type="SMART" id="SM00879">
    <property type="entry name" value="Brix"/>
    <property type="match status" value="1"/>
</dbReference>
<dbReference type="PROSITE" id="PS50833">
    <property type="entry name" value="BRIX"/>
    <property type="match status" value="1"/>
</dbReference>
<dbReference type="InterPro" id="IPR039770">
    <property type="entry name" value="Rpf2"/>
</dbReference>
<sequence>MSVWQRVAKPTTRKGKRVLLKKEPQVIEGPKRALFFHGRKSSEKVRCLLKDLFDFKKPDAVKLNRKNDITVFENAKPVEDICRKHETPLFMLGSHSKKRPDNLVVGRMFNYNLLDMIELYVESYEGLKEFAESKITLGTKPCLIFNGPLWDQMDELKQLKNLFIDFFHRECVENVRLQGIEHSINFNATPDGKILLRSYRILLKKSGVKKPRVELEEIGPRVDFTLRRSKLPDEDLMKDACRKPKELKVSKKKNISTDELGNKHGRIHLGKQEIRKIQTRKMKGLKKTAAERKAEKVKMIKAMREQNGTSENGHGDR</sequence>
<dbReference type="Pfam" id="PF04427">
    <property type="entry name" value="Brix"/>
    <property type="match status" value="1"/>
</dbReference>
<comment type="similarity">
    <text evidence="2 6">Belongs to the RPF2 family.</text>
</comment>
<dbReference type="GO" id="GO:0000463">
    <property type="term" value="P:maturation of LSU-rRNA from tricistronic rRNA transcript (SSU-rRNA, 5.8S rRNA, LSU-rRNA)"/>
    <property type="evidence" value="ECO:0007669"/>
    <property type="project" value="TreeGrafter"/>
</dbReference>